<evidence type="ECO:0000313" key="2">
    <source>
        <dbReference type="Proteomes" id="UP000659223"/>
    </source>
</evidence>
<name>A0ABQ2Y460_9ACTN</name>
<comment type="caution">
    <text evidence="1">The sequence shown here is derived from an EMBL/GenBank/DDBJ whole genome shotgun (WGS) entry which is preliminary data.</text>
</comment>
<proteinExistence type="predicted"/>
<dbReference type="EMBL" id="BMUT01000001">
    <property type="protein sequence ID" value="GGX61129.1"/>
    <property type="molecule type" value="Genomic_DNA"/>
</dbReference>
<keyword evidence="2" id="KW-1185">Reference proteome</keyword>
<accession>A0ABQ2Y460</accession>
<evidence type="ECO:0000313" key="1">
    <source>
        <dbReference type="EMBL" id="GGX61129.1"/>
    </source>
</evidence>
<dbReference type="RefSeq" id="WP_147449723.1">
    <property type="nucleotide sequence ID" value="NZ_BMUT01000001.1"/>
</dbReference>
<dbReference type="InterPro" id="IPR010985">
    <property type="entry name" value="Ribbon_hlx_hlx"/>
</dbReference>
<dbReference type="SUPFAM" id="SSF47598">
    <property type="entry name" value="Ribbon-helix-helix"/>
    <property type="match status" value="1"/>
</dbReference>
<gene>
    <name evidence="1" type="ORF">GCM10010324_02190</name>
</gene>
<protein>
    <recommendedName>
        <fullName evidence="3">Antitoxin</fullName>
    </recommendedName>
</protein>
<evidence type="ECO:0008006" key="3">
    <source>
        <dbReference type="Google" id="ProtNLM"/>
    </source>
</evidence>
<dbReference type="Proteomes" id="UP000659223">
    <property type="component" value="Unassembled WGS sequence"/>
</dbReference>
<sequence>MATTQLNARVPEDLAEQVRAAAARAGMSIGDYVSDVLAADQAAASGSPALREARAQMHALAAYKKWKTTGESEEGAMDMSEVFGT</sequence>
<reference evidence="2" key="1">
    <citation type="journal article" date="2019" name="Int. J. Syst. Evol. Microbiol.">
        <title>The Global Catalogue of Microorganisms (GCM) 10K type strain sequencing project: providing services to taxonomists for standard genome sequencing and annotation.</title>
        <authorList>
            <consortium name="The Broad Institute Genomics Platform"/>
            <consortium name="The Broad Institute Genome Sequencing Center for Infectious Disease"/>
            <person name="Wu L."/>
            <person name="Ma J."/>
        </authorList>
    </citation>
    <scope>NUCLEOTIDE SEQUENCE [LARGE SCALE GENOMIC DNA]</scope>
    <source>
        <strain evidence="2">JCM 4586</strain>
    </source>
</reference>
<organism evidence="1 2">
    <name type="scientific">Streptomyces hiroshimensis</name>
    <dbReference type="NCBI Taxonomy" id="66424"/>
    <lineage>
        <taxon>Bacteria</taxon>
        <taxon>Bacillati</taxon>
        <taxon>Actinomycetota</taxon>
        <taxon>Actinomycetes</taxon>
        <taxon>Kitasatosporales</taxon>
        <taxon>Streptomycetaceae</taxon>
        <taxon>Streptomyces</taxon>
    </lineage>
</organism>